<dbReference type="InterPro" id="IPR048503">
    <property type="entry name" value="NamZ_C"/>
</dbReference>
<evidence type="ECO:0000313" key="3">
    <source>
        <dbReference type="EMBL" id="QDT08610.1"/>
    </source>
</evidence>
<dbReference type="Gene3D" id="3.40.50.12170">
    <property type="entry name" value="Uncharacterised protein PF07075, DUF1343"/>
    <property type="match status" value="1"/>
</dbReference>
<evidence type="ECO:0008006" key="5">
    <source>
        <dbReference type="Google" id="ProtNLM"/>
    </source>
</evidence>
<dbReference type="Gene3D" id="3.90.1150.140">
    <property type="match status" value="1"/>
</dbReference>
<evidence type="ECO:0000259" key="2">
    <source>
        <dbReference type="Pfam" id="PF20732"/>
    </source>
</evidence>
<protein>
    <recommendedName>
        <fullName evidence="5">DUF1343 domain-containing protein</fullName>
    </recommendedName>
</protein>
<feature type="domain" description="Peptidoglycan beta-N-acetylmuramidase NamZ C-terminal" evidence="2">
    <location>
        <begin position="258"/>
        <end position="407"/>
    </location>
</feature>
<name>A0A517NNC3_9BACT</name>
<reference evidence="3 4" key="1">
    <citation type="submission" date="2019-02" db="EMBL/GenBank/DDBJ databases">
        <title>Deep-cultivation of Planctomycetes and their phenomic and genomic characterization uncovers novel biology.</title>
        <authorList>
            <person name="Wiegand S."/>
            <person name="Jogler M."/>
            <person name="Boedeker C."/>
            <person name="Pinto D."/>
            <person name="Vollmers J."/>
            <person name="Rivas-Marin E."/>
            <person name="Kohn T."/>
            <person name="Peeters S.H."/>
            <person name="Heuer A."/>
            <person name="Rast P."/>
            <person name="Oberbeckmann S."/>
            <person name="Bunk B."/>
            <person name="Jeske O."/>
            <person name="Meyerdierks A."/>
            <person name="Storesund J.E."/>
            <person name="Kallscheuer N."/>
            <person name="Luecker S."/>
            <person name="Lage O.M."/>
            <person name="Pohl T."/>
            <person name="Merkel B.J."/>
            <person name="Hornburger P."/>
            <person name="Mueller R.-W."/>
            <person name="Bruemmer F."/>
            <person name="Labrenz M."/>
            <person name="Spormann A.M."/>
            <person name="Op den Camp H."/>
            <person name="Overmann J."/>
            <person name="Amann R."/>
            <person name="Jetten M.S.M."/>
            <person name="Mascher T."/>
            <person name="Medema M.H."/>
            <person name="Devos D.P."/>
            <person name="Kaster A.-K."/>
            <person name="Ovreas L."/>
            <person name="Rohde M."/>
            <person name="Galperin M.Y."/>
            <person name="Jogler C."/>
        </authorList>
    </citation>
    <scope>NUCLEOTIDE SEQUENCE [LARGE SCALE GENOMIC DNA]</scope>
    <source>
        <strain evidence="3 4">K23_9</strain>
    </source>
</reference>
<dbReference type="PIRSF" id="PIRSF016719">
    <property type="entry name" value="UCP016719"/>
    <property type="match status" value="1"/>
</dbReference>
<dbReference type="EMBL" id="CP036526">
    <property type="protein sequence ID" value="QDT08610.1"/>
    <property type="molecule type" value="Genomic_DNA"/>
</dbReference>
<dbReference type="Pfam" id="PF07075">
    <property type="entry name" value="NamZ_N"/>
    <property type="match status" value="1"/>
</dbReference>
<evidence type="ECO:0000259" key="1">
    <source>
        <dbReference type="Pfam" id="PF07075"/>
    </source>
</evidence>
<dbReference type="PANTHER" id="PTHR42915">
    <property type="entry name" value="HYPOTHETICAL 460 KDA PROTEIN IN FEUA-SIGW INTERGENIC REGION [PRECURSOR]"/>
    <property type="match status" value="1"/>
</dbReference>
<dbReference type="GO" id="GO:0033922">
    <property type="term" value="F:peptidoglycan beta-N-acetylmuramidase activity"/>
    <property type="evidence" value="ECO:0007669"/>
    <property type="project" value="InterPro"/>
</dbReference>
<keyword evidence="4" id="KW-1185">Reference proteome</keyword>
<dbReference type="Pfam" id="PF20732">
    <property type="entry name" value="NamZ_C"/>
    <property type="match status" value="1"/>
</dbReference>
<dbReference type="InterPro" id="IPR048502">
    <property type="entry name" value="NamZ_N"/>
</dbReference>
<feature type="domain" description="Peptidoglycan beta-N-acetylmuramidase NamZ N-terminal" evidence="1">
    <location>
        <begin position="54"/>
        <end position="254"/>
    </location>
</feature>
<gene>
    <name evidence="3" type="ORF">K239x_05500</name>
</gene>
<dbReference type="PANTHER" id="PTHR42915:SF1">
    <property type="entry name" value="PEPTIDOGLYCAN BETA-N-ACETYLMURAMIDASE NAMZ"/>
    <property type="match status" value="1"/>
</dbReference>
<dbReference type="RefSeq" id="WP_145416127.1">
    <property type="nucleotide sequence ID" value="NZ_CP036526.1"/>
</dbReference>
<dbReference type="OrthoDB" id="9801061at2"/>
<dbReference type="AlphaFoldDB" id="A0A517NNC3"/>
<organism evidence="3 4">
    <name type="scientific">Stieleria marina</name>
    <dbReference type="NCBI Taxonomy" id="1930275"/>
    <lineage>
        <taxon>Bacteria</taxon>
        <taxon>Pseudomonadati</taxon>
        <taxon>Planctomycetota</taxon>
        <taxon>Planctomycetia</taxon>
        <taxon>Pirellulales</taxon>
        <taxon>Pirellulaceae</taxon>
        <taxon>Stieleria</taxon>
    </lineage>
</organism>
<dbReference type="Proteomes" id="UP000319817">
    <property type="component" value="Chromosome"/>
</dbReference>
<accession>A0A517NNC3</accession>
<sequence length="413" mass="45024">MNRFFLIAVLLLPVSDYGNVAKGQGRADIPSQVVLAGIDVLRRDNFSVLADQKVALITNQTGVTGKGESTVELLFKADTVDLVALFSPEHGFAGTLDQSHIGDARDDTTGLTVRSLYGKTRVPTPEMLAGIDTLVFDIQDIGTRFYTYISTMGSAMKAAGQNGVRFVVLDRPNPIGGVDVHGPILDAGSESFVGFHPIAVRHGMTVGELAKMFQSELKIEVDLVVVPVEGWQREQMFDATGRLWVNPSPNMRNLNQALLYPGVGLWEMTNLSVGRGTDTPFEHIGAPWIDPVPLAGQLNDAGLSGVRFVPTRFVPASSKYENESCGGVHFLITNRAELDPLRLGMTLATTLRSMYPEQWETSKLDRLLSSQATADLILAGKGVDEIVAAYQGDLQVFKKRRATFLIYPETESR</sequence>
<proteinExistence type="predicted"/>
<dbReference type="InterPro" id="IPR008302">
    <property type="entry name" value="NamZ"/>
</dbReference>
<evidence type="ECO:0000313" key="4">
    <source>
        <dbReference type="Proteomes" id="UP000319817"/>
    </source>
</evidence>